<sequence>MLSLLKKELREGHLSFDGPPYVVPLTNSAPDPLLSSFIYNFPVVEAPKDVQPTTLDNSIPGDKISDEKAIESVEPGLSDKDQQEKAQSHDSMIKTNQFGDSSLSQEGISFCGNPSSLLFEKIKSNPKTSSDTKQTAVTTFSSSSIKDTD</sequence>
<proteinExistence type="predicted"/>
<gene>
    <name evidence="3" type="ORF">QJS04_geneDACA004522</name>
</gene>
<dbReference type="InterPro" id="IPR033347">
    <property type="entry name" value="Di19"/>
</dbReference>
<dbReference type="PANTHER" id="PTHR31875:SF26">
    <property type="entry name" value="PROTEIN DEHYDRATION-INDUCED 19-RELATED"/>
    <property type="match status" value="1"/>
</dbReference>
<reference evidence="3" key="1">
    <citation type="journal article" date="2023" name="Nat. Commun.">
        <title>Diploid and tetraploid genomes of Acorus and the evolution of monocots.</title>
        <authorList>
            <person name="Ma L."/>
            <person name="Liu K.W."/>
            <person name="Li Z."/>
            <person name="Hsiao Y.Y."/>
            <person name="Qi Y."/>
            <person name="Fu T."/>
            <person name="Tang G.D."/>
            <person name="Zhang D."/>
            <person name="Sun W.H."/>
            <person name="Liu D.K."/>
            <person name="Li Y."/>
            <person name="Chen G.Z."/>
            <person name="Liu X.D."/>
            <person name="Liao X.Y."/>
            <person name="Jiang Y.T."/>
            <person name="Yu X."/>
            <person name="Hao Y."/>
            <person name="Huang J."/>
            <person name="Zhao X.W."/>
            <person name="Ke S."/>
            <person name="Chen Y.Y."/>
            <person name="Wu W.L."/>
            <person name="Hsu J.L."/>
            <person name="Lin Y.F."/>
            <person name="Huang M.D."/>
            <person name="Li C.Y."/>
            <person name="Huang L."/>
            <person name="Wang Z.W."/>
            <person name="Zhao X."/>
            <person name="Zhong W.Y."/>
            <person name="Peng D.H."/>
            <person name="Ahmad S."/>
            <person name="Lan S."/>
            <person name="Zhang J.S."/>
            <person name="Tsai W.C."/>
            <person name="Van de Peer Y."/>
            <person name="Liu Z.J."/>
        </authorList>
    </citation>
    <scope>NUCLEOTIDE SEQUENCE</scope>
    <source>
        <strain evidence="3">SCP</strain>
    </source>
</reference>
<name>A0AAV9BV63_ACOGR</name>
<protein>
    <recommendedName>
        <fullName evidence="2">Di19 C-terminal domain-containing protein</fullName>
    </recommendedName>
</protein>
<organism evidence="3 4">
    <name type="scientific">Acorus gramineus</name>
    <name type="common">Dwarf sweet flag</name>
    <dbReference type="NCBI Taxonomy" id="55184"/>
    <lineage>
        <taxon>Eukaryota</taxon>
        <taxon>Viridiplantae</taxon>
        <taxon>Streptophyta</taxon>
        <taxon>Embryophyta</taxon>
        <taxon>Tracheophyta</taxon>
        <taxon>Spermatophyta</taxon>
        <taxon>Magnoliopsida</taxon>
        <taxon>Liliopsida</taxon>
        <taxon>Acoraceae</taxon>
        <taxon>Acorus</taxon>
    </lineage>
</organism>
<keyword evidence="4" id="KW-1185">Reference proteome</keyword>
<reference evidence="3" key="2">
    <citation type="submission" date="2023-06" db="EMBL/GenBank/DDBJ databases">
        <authorList>
            <person name="Ma L."/>
            <person name="Liu K.-W."/>
            <person name="Li Z."/>
            <person name="Hsiao Y.-Y."/>
            <person name="Qi Y."/>
            <person name="Fu T."/>
            <person name="Tang G."/>
            <person name="Zhang D."/>
            <person name="Sun W.-H."/>
            <person name="Liu D.-K."/>
            <person name="Li Y."/>
            <person name="Chen G.-Z."/>
            <person name="Liu X.-D."/>
            <person name="Liao X.-Y."/>
            <person name="Jiang Y.-T."/>
            <person name="Yu X."/>
            <person name="Hao Y."/>
            <person name="Huang J."/>
            <person name="Zhao X.-W."/>
            <person name="Ke S."/>
            <person name="Chen Y.-Y."/>
            <person name="Wu W.-L."/>
            <person name="Hsu J.-L."/>
            <person name="Lin Y.-F."/>
            <person name="Huang M.-D."/>
            <person name="Li C.-Y."/>
            <person name="Huang L."/>
            <person name="Wang Z.-W."/>
            <person name="Zhao X."/>
            <person name="Zhong W.-Y."/>
            <person name="Peng D.-H."/>
            <person name="Ahmad S."/>
            <person name="Lan S."/>
            <person name="Zhang J.-S."/>
            <person name="Tsai W.-C."/>
            <person name="Van De Peer Y."/>
            <person name="Liu Z.-J."/>
        </authorList>
    </citation>
    <scope>NUCLEOTIDE SEQUENCE</scope>
    <source>
        <strain evidence="3">SCP</strain>
        <tissue evidence="3">Leaves</tissue>
    </source>
</reference>
<evidence type="ECO:0000313" key="3">
    <source>
        <dbReference type="EMBL" id="KAK1279799.1"/>
    </source>
</evidence>
<feature type="region of interest" description="Disordered" evidence="1">
    <location>
        <begin position="50"/>
        <end position="107"/>
    </location>
</feature>
<feature type="domain" description="Di19 C-terminal" evidence="2">
    <location>
        <begin position="2"/>
        <end position="87"/>
    </location>
</feature>
<accession>A0AAV9BV63</accession>
<dbReference type="AlphaFoldDB" id="A0AAV9BV63"/>
<dbReference type="Pfam" id="PF14571">
    <property type="entry name" value="Di19_C"/>
    <property type="match status" value="1"/>
</dbReference>
<dbReference type="EMBL" id="JAUJYN010000001">
    <property type="protein sequence ID" value="KAK1279799.1"/>
    <property type="molecule type" value="Genomic_DNA"/>
</dbReference>
<evidence type="ECO:0000256" key="1">
    <source>
        <dbReference type="SAM" id="MobiDB-lite"/>
    </source>
</evidence>
<feature type="compositionally biased region" description="Polar residues" evidence="1">
    <location>
        <begin position="125"/>
        <end position="149"/>
    </location>
</feature>
<evidence type="ECO:0000259" key="2">
    <source>
        <dbReference type="Pfam" id="PF14571"/>
    </source>
</evidence>
<evidence type="ECO:0000313" key="4">
    <source>
        <dbReference type="Proteomes" id="UP001179952"/>
    </source>
</evidence>
<dbReference type="InterPro" id="IPR027935">
    <property type="entry name" value="Di19_C"/>
</dbReference>
<dbReference type="Proteomes" id="UP001179952">
    <property type="component" value="Unassembled WGS sequence"/>
</dbReference>
<comment type="caution">
    <text evidence="3">The sequence shown here is derived from an EMBL/GenBank/DDBJ whole genome shotgun (WGS) entry which is preliminary data.</text>
</comment>
<dbReference type="PANTHER" id="PTHR31875">
    <property type="entry name" value="PROTEIN DEHYDRATION-INDUCED 19"/>
    <property type="match status" value="1"/>
</dbReference>
<feature type="compositionally biased region" description="Basic and acidic residues" evidence="1">
    <location>
        <begin position="63"/>
        <end position="92"/>
    </location>
</feature>
<feature type="compositionally biased region" description="Polar residues" evidence="1">
    <location>
        <begin position="93"/>
        <end position="107"/>
    </location>
</feature>
<feature type="region of interest" description="Disordered" evidence="1">
    <location>
        <begin position="122"/>
        <end position="149"/>
    </location>
</feature>